<evidence type="ECO:0000313" key="5">
    <source>
        <dbReference type="EMBL" id="KAL2849113.1"/>
    </source>
</evidence>
<name>A0ABR4KA04_9EURO</name>
<feature type="domain" description="F-box" evidence="4">
    <location>
        <begin position="2"/>
        <end position="47"/>
    </location>
</feature>
<feature type="repeat" description="ANK" evidence="3">
    <location>
        <begin position="122"/>
        <end position="149"/>
    </location>
</feature>
<feature type="repeat" description="ANK" evidence="3">
    <location>
        <begin position="89"/>
        <end position="121"/>
    </location>
</feature>
<evidence type="ECO:0000256" key="3">
    <source>
        <dbReference type="PROSITE-ProRule" id="PRU00023"/>
    </source>
</evidence>
<evidence type="ECO:0000256" key="1">
    <source>
        <dbReference type="ARBA" id="ARBA00022737"/>
    </source>
</evidence>
<comment type="caution">
    <text evidence="5">The sequence shown here is derived from an EMBL/GenBank/DDBJ whole genome shotgun (WGS) entry which is preliminary data.</text>
</comment>
<dbReference type="PROSITE" id="PS50181">
    <property type="entry name" value="FBOX"/>
    <property type="match status" value="1"/>
</dbReference>
<dbReference type="InterPro" id="IPR002110">
    <property type="entry name" value="Ankyrin_rpt"/>
</dbReference>
<dbReference type="Gene3D" id="1.25.40.20">
    <property type="entry name" value="Ankyrin repeat-containing domain"/>
    <property type="match status" value="3"/>
</dbReference>
<gene>
    <name evidence="5" type="ORF">BJX68DRAFT_238280</name>
</gene>
<dbReference type="GeneID" id="98155489"/>
<organism evidence="5 6">
    <name type="scientific">Aspergillus pseudodeflectus</name>
    <dbReference type="NCBI Taxonomy" id="176178"/>
    <lineage>
        <taxon>Eukaryota</taxon>
        <taxon>Fungi</taxon>
        <taxon>Dikarya</taxon>
        <taxon>Ascomycota</taxon>
        <taxon>Pezizomycotina</taxon>
        <taxon>Eurotiomycetes</taxon>
        <taxon>Eurotiomycetidae</taxon>
        <taxon>Eurotiales</taxon>
        <taxon>Aspergillaceae</taxon>
        <taxon>Aspergillus</taxon>
        <taxon>Aspergillus subgen. Nidulantes</taxon>
    </lineage>
</organism>
<evidence type="ECO:0000259" key="4">
    <source>
        <dbReference type="PROSITE" id="PS50181"/>
    </source>
</evidence>
<feature type="repeat" description="ANK" evidence="3">
    <location>
        <begin position="191"/>
        <end position="223"/>
    </location>
</feature>
<dbReference type="InterPro" id="IPR001810">
    <property type="entry name" value="F-box_dom"/>
</dbReference>
<dbReference type="PANTHER" id="PTHR24189">
    <property type="entry name" value="MYOTROPHIN"/>
    <property type="match status" value="1"/>
</dbReference>
<dbReference type="PROSITE" id="PS50297">
    <property type="entry name" value="ANK_REP_REGION"/>
    <property type="match status" value="4"/>
</dbReference>
<dbReference type="SMART" id="SM00248">
    <property type="entry name" value="ANK"/>
    <property type="match status" value="9"/>
</dbReference>
<dbReference type="EMBL" id="JBFXLR010000024">
    <property type="protein sequence ID" value="KAL2849113.1"/>
    <property type="molecule type" value="Genomic_DNA"/>
</dbReference>
<dbReference type="RefSeq" id="XP_070898648.1">
    <property type="nucleotide sequence ID" value="XM_071040325.1"/>
</dbReference>
<dbReference type="InterPro" id="IPR036770">
    <property type="entry name" value="Ankyrin_rpt-contain_sf"/>
</dbReference>
<dbReference type="InterPro" id="IPR050745">
    <property type="entry name" value="Multifunctional_regulatory"/>
</dbReference>
<evidence type="ECO:0000256" key="2">
    <source>
        <dbReference type="ARBA" id="ARBA00023043"/>
    </source>
</evidence>
<reference evidence="5 6" key="1">
    <citation type="submission" date="2024-07" db="EMBL/GenBank/DDBJ databases">
        <title>Section-level genome sequencing and comparative genomics of Aspergillus sections Usti and Cavernicolus.</title>
        <authorList>
            <consortium name="Lawrence Berkeley National Laboratory"/>
            <person name="Nybo J.L."/>
            <person name="Vesth T.C."/>
            <person name="Theobald S."/>
            <person name="Frisvad J.C."/>
            <person name="Larsen T.O."/>
            <person name="Kjaerboelling I."/>
            <person name="Rothschild-Mancinelli K."/>
            <person name="Lyhne E.K."/>
            <person name="Kogle M.E."/>
            <person name="Barry K."/>
            <person name="Clum A."/>
            <person name="Na H."/>
            <person name="Ledsgaard L."/>
            <person name="Lin J."/>
            <person name="Lipzen A."/>
            <person name="Kuo A."/>
            <person name="Riley R."/>
            <person name="Mondo S."/>
            <person name="LaButti K."/>
            <person name="Haridas S."/>
            <person name="Pangalinan J."/>
            <person name="Salamov A.A."/>
            <person name="Simmons B.A."/>
            <person name="Magnuson J.K."/>
            <person name="Chen J."/>
            <person name="Drula E."/>
            <person name="Henrissat B."/>
            <person name="Wiebenga A."/>
            <person name="Lubbers R.J."/>
            <person name="Gomes A.C."/>
            <person name="Macurrencykelacurrency M.R."/>
            <person name="Stajich J."/>
            <person name="Grigoriev I.V."/>
            <person name="Mortensen U.H."/>
            <person name="De vries R.P."/>
            <person name="Baker S.E."/>
            <person name="Andersen M.R."/>
        </authorList>
    </citation>
    <scope>NUCLEOTIDE SEQUENCE [LARGE SCALE GENOMIC DNA]</scope>
    <source>
        <strain evidence="5 6">CBS 756.74</strain>
    </source>
</reference>
<keyword evidence="6" id="KW-1185">Reference proteome</keyword>
<dbReference type="CDD" id="cd09917">
    <property type="entry name" value="F-box_SF"/>
    <property type="match status" value="1"/>
</dbReference>
<sequence>MPQTLSSLPLEILIELCEHLPLPDLTRLVRTSTTFAWVGTPRIYDTLFFTDAISPTPHLRGHIPQLQSQFIADYFGKRADKLLATRRYNGRHILHELSQHGNTYLLDILLAKGVDVSVRDYDGLTPLHEALRENQEGTATRLIDAGADILTPVNGRPILAYVDDGASEAFMKLLVAAIQVAGGDLSECAPDGHTALHYASRAGNFGLVGILVANGADVLATNKYGHIPVVHSVIYTHDEATKILLNALKSDSRGYDINEPIGPLNEVPEKWPRGVSFTSVPGYTILHYAMYTWNIPTIELLLNYGANPIAQSNPGGGAENTTPFDIAIRGRCPKLVAVITGMKTPPDFWPSTWAIQDGFETSVREAYPGTVRIICKLYKQGKVRIELASASQLMIETCHYYGAHRPDRDINDTVTYVIDAGGNVNAQNQDGETCLHKLCTWEDEHEEARFKLVKYVLNHSADWRLRDAEGNTVLHKAIMVEQLENFIQLIAQSLSPDVPTPSSDRPGQTTLHSSTIKLLGDAGFDPNAANDMGQTLAHLAIKPCVSEESLAYLAELGVDLSLPDNEGRPPIHYVATERWLRGEEREDAIKYLVRREESLHPGCDECKVAIEKVFKGGSFLL</sequence>
<dbReference type="Proteomes" id="UP001610444">
    <property type="component" value="Unassembled WGS sequence"/>
</dbReference>
<dbReference type="Pfam" id="PF00023">
    <property type="entry name" value="Ank"/>
    <property type="match status" value="1"/>
</dbReference>
<dbReference type="PROSITE" id="PS50088">
    <property type="entry name" value="ANK_REPEAT"/>
    <property type="match status" value="4"/>
</dbReference>
<proteinExistence type="predicted"/>
<protein>
    <submittedName>
        <fullName evidence="5">Ankyrin repeat-containing domain protein</fullName>
    </submittedName>
</protein>
<keyword evidence="1" id="KW-0677">Repeat</keyword>
<dbReference type="SUPFAM" id="SSF48403">
    <property type="entry name" value="Ankyrin repeat"/>
    <property type="match status" value="2"/>
</dbReference>
<evidence type="ECO:0000313" key="6">
    <source>
        <dbReference type="Proteomes" id="UP001610444"/>
    </source>
</evidence>
<dbReference type="PANTHER" id="PTHR24189:SF71">
    <property type="entry name" value="ANKYRIN REPEAT DOMAIN 39"/>
    <property type="match status" value="1"/>
</dbReference>
<feature type="repeat" description="ANK" evidence="3">
    <location>
        <begin position="281"/>
        <end position="313"/>
    </location>
</feature>
<dbReference type="Pfam" id="PF12796">
    <property type="entry name" value="Ank_2"/>
    <property type="match status" value="3"/>
</dbReference>
<keyword evidence="2 3" id="KW-0040">ANK repeat</keyword>
<accession>A0ABR4KA04</accession>